<organism evidence="5 6">
    <name type="scientific">Ancylomarina subtilis</name>
    <dbReference type="NCBI Taxonomy" id="1639035"/>
    <lineage>
        <taxon>Bacteria</taxon>
        <taxon>Pseudomonadati</taxon>
        <taxon>Bacteroidota</taxon>
        <taxon>Bacteroidia</taxon>
        <taxon>Marinilabiliales</taxon>
        <taxon>Marinifilaceae</taxon>
        <taxon>Ancylomarina</taxon>
    </lineage>
</organism>
<feature type="coiled-coil region" evidence="3">
    <location>
        <begin position="971"/>
        <end position="998"/>
    </location>
</feature>
<protein>
    <submittedName>
        <fullName evidence="5">Tetratricopeptide repeat protein</fullName>
    </submittedName>
</protein>
<feature type="repeat" description="TPR" evidence="2">
    <location>
        <begin position="523"/>
        <end position="556"/>
    </location>
</feature>
<feature type="repeat" description="TPR" evidence="2">
    <location>
        <begin position="392"/>
        <end position="425"/>
    </location>
</feature>
<proteinExistence type="predicted"/>
<gene>
    <name evidence="5" type="ORF">EV201_2510</name>
</gene>
<evidence type="ECO:0000313" key="6">
    <source>
        <dbReference type="Proteomes" id="UP000293562"/>
    </source>
</evidence>
<evidence type="ECO:0000256" key="1">
    <source>
        <dbReference type="ARBA" id="ARBA00022737"/>
    </source>
</evidence>
<dbReference type="PANTHER" id="PTHR45188:SF2">
    <property type="entry name" value="DNAJ HOMOLOG SUBFAMILY C MEMBER 7"/>
    <property type="match status" value="1"/>
</dbReference>
<dbReference type="OrthoDB" id="1467230at2"/>
<reference evidence="5 6" key="1">
    <citation type="submission" date="2019-02" db="EMBL/GenBank/DDBJ databases">
        <title>Genomic Encyclopedia of Type Strains, Phase IV (KMG-IV): sequencing the most valuable type-strain genomes for metagenomic binning, comparative biology and taxonomic classification.</title>
        <authorList>
            <person name="Goeker M."/>
        </authorList>
    </citation>
    <scope>NUCLEOTIDE SEQUENCE [LARGE SCALE GENOMIC DNA]</scope>
    <source>
        <strain evidence="5 6">DSM 28825</strain>
    </source>
</reference>
<evidence type="ECO:0000256" key="2">
    <source>
        <dbReference type="PROSITE-ProRule" id="PRU00339"/>
    </source>
</evidence>
<feature type="chain" id="PRO_5020836344" evidence="4">
    <location>
        <begin position="28"/>
        <end position="1235"/>
    </location>
</feature>
<keyword evidence="4" id="KW-0732">Signal</keyword>
<name>A0A4V6MEG9_9BACT</name>
<keyword evidence="2" id="KW-0802">TPR repeat</keyword>
<feature type="repeat" description="TPR" evidence="2">
    <location>
        <begin position="1187"/>
        <end position="1220"/>
    </location>
</feature>
<keyword evidence="6" id="KW-1185">Reference proteome</keyword>
<accession>A0A4V6MEG9</accession>
<sequence>MRAIILKYKHIGLLIVMFSLFSYSSFAQEKCSVKGNVTINEGDLDNVKVTLYKDSQQVSVKNISKNGKFSYELDFGYDYIFEFSKPEFVTKRVSVSTYVPQEVLERDSHFPPCKFSIELFRFFPGIDLSVFDQPIGMIMYNRETDLIETDLSFQTEIEAKLKRIEKETRLKQEAYLAELARVNKAFNLAIKNADTEFKKKNYTESKSFYTEATELKPKEEYPKIQISKIDDILLKQKGQLETQRLLDEKFKALIDLADQFFTEKNYEQAKVNYESAIAVKSTETYPQEQLDKIKAIELELKLKAEKEAKRLAEEKALNEQYATLIKSADEAFGLKQYETAKSDYTVALKLKADEVYPQNQIQEIDNKLDYLKQLKAANAKLVAEQKALRVEYDKIIKLADSQFKKKNYNEALTSYTQALELNVEEVYPQEQIQKINEAIVREQELAASRLKQKELDQKYEQLVGLGDTQLKDGEYVLAKANYTEAIALKPNETHPKAQLTKIESLMAQQAKILAQKEAREKKYADLIALADSQMNSGEFDKALGNYEQALGLKPKAEYLKEQVKRAKQGQVDKKRKEEEKVKQELEKKLLDQKYEDLIAKGDNNLAAKKYFDSRDNFRKALEIKPDEKYPKDQLNKIEDLMAKELKQATAMKEFDAKYESLITTGDSQLKANEYASAQKSYTSASVMKPEESYPKLQLQKLKDLIAEANRIKADEKMLNEKYGEFINQADQEFKAKDYKKAILDYQSALNLKPDENYPKEQITNAELALEELARLADKKREGENALKLLEENYSRVILLADAALNTEDFKRASTHYNQALEYKKGDQYATAQLLKIKTLIAKKESQAKAEELLSKKKAILEKKFRSFISEGDKLFGNEKYSDALVKYNAAIQIYRNDEYALKQIALVSEKLAKEKIAAKEQLELSKQYETIISKADKLFAEKELKSAKEEYLLALKLKSREVYPKNQITIIDASIAKQAKLNRKNNQIEKEFEETLATADSYFKKKSYSLARHHYKEAQKIKPDNAYVRSQLKEIETILEANAKLEENKLLVENSKAFDEHLLKIKEQDYKALVDKGDKAIKGKYLGKAKAYYKKALDIFERDYPREKLVEIEKLKSTFKSEKEREEYERLVKSAEDEFSKKNFSVSRHYYNKAMPIATDKSLIDEKLEEIEQAIVAQKQEAIDEEFNSLAKKGNAAFKDGNLSIARFYYQKALKIKPNDKELKENLETIKKTLK</sequence>
<evidence type="ECO:0000256" key="4">
    <source>
        <dbReference type="SAM" id="SignalP"/>
    </source>
</evidence>
<feature type="signal peptide" evidence="4">
    <location>
        <begin position="1"/>
        <end position="27"/>
    </location>
</feature>
<feature type="coiled-coil region" evidence="3">
    <location>
        <begin position="1118"/>
        <end position="1181"/>
    </location>
</feature>
<dbReference type="RefSeq" id="WP_130307910.1">
    <property type="nucleotide sequence ID" value="NZ_SHKN01000002.1"/>
</dbReference>
<feature type="coiled-coil region" evidence="3">
    <location>
        <begin position="765"/>
        <end position="792"/>
    </location>
</feature>
<feature type="repeat" description="TPR" evidence="2">
    <location>
        <begin position="722"/>
        <end position="755"/>
    </location>
</feature>
<dbReference type="SMART" id="SM00028">
    <property type="entry name" value="TPR"/>
    <property type="match status" value="15"/>
</dbReference>
<dbReference type="InterPro" id="IPR011990">
    <property type="entry name" value="TPR-like_helical_dom_sf"/>
</dbReference>
<dbReference type="Gene3D" id="1.25.40.10">
    <property type="entry name" value="Tetratricopeptide repeat domain"/>
    <property type="match status" value="5"/>
</dbReference>
<feature type="repeat" description="TPR" evidence="2">
    <location>
        <begin position="459"/>
        <end position="492"/>
    </location>
</feature>
<dbReference type="Proteomes" id="UP000293562">
    <property type="component" value="Unassembled WGS sequence"/>
</dbReference>
<evidence type="ECO:0000313" key="5">
    <source>
        <dbReference type="EMBL" id="RZT93349.1"/>
    </source>
</evidence>
<dbReference type="AlphaFoldDB" id="A0A4V6MEG9"/>
<keyword evidence="3" id="KW-0175">Coiled coil</keyword>
<feature type="coiled-coil region" evidence="3">
    <location>
        <begin position="564"/>
        <end position="595"/>
    </location>
</feature>
<comment type="caution">
    <text evidence="5">The sequence shown here is derived from an EMBL/GenBank/DDBJ whole genome shotgun (WGS) entry which is preliminary data.</text>
</comment>
<keyword evidence="1" id="KW-0677">Repeat</keyword>
<dbReference type="InterPro" id="IPR019734">
    <property type="entry name" value="TPR_rpt"/>
</dbReference>
<dbReference type="PANTHER" id="PTHR45188">
    <property type="entry name" value="DNAJ PROTEIN P58IPK HOMOLOG"/>
    <property type="match status" value="1"/>
</dbReference>
<dbReference type="PROSITE" id="PS50005">
    <property type="entry name" value="TPR"/>
    <property type="match status" value="5"/>
</dbReference>
<dbReference type="Pfam" id="PF13181">
    <property type="entry name" value="TPR_8"/>
    <property type="match status" value="2"/>
</dbReference>
<dbReference type="SUPFAM" id="SSF48452">
    <property type="entry name" value="TPR-like"/>
    <property type="match status" value="5"/>
</dbReference>
<dbReference type="EMBL" id="SHKN01000002">
    <property type="protein sequence ID" value="RZT93349.1"/>
    <property type="molecule type" value="Genomic_DNA"/>
</dbReference>
<evidence type="ECO:0000256" key="3">
    <source>
        <dbReference type="SAM" id="Coils"/>
    </source>
</evidence>